<keyword evidence="3" id="KW-0677">Repeat</keyword>
<comment type="caution">
    <text evidence="7">The sequence shown here is derived from an EMBL/GenBank/DDBJ whole genome shotgun (WGS) entry which is preliminary data.</text>
</comment>
<evidence type="ECO:0000256" key="3">
    <source>
        <dbReference type="ARBA" id="ARBA00022737"/>
    </source>
</evidence>
<reference evidence="7" key="1">
    <citation type="journal article" date="2023" name="Insect Mol. Biol.">
        <title>Genome sequencing provides insights into the evolution of gene families encoding plant cell wall-degrading enzymes in longhorned beetles.</title>
        <authorList>
            <person name="Shin N.R."/>
            <person name="Okamura Y."/>
            <person name="Kirsch R."/>
            <person name="Pauchet Y."/>
        </authorList>
    </citation>
    <scope>NUCLEOTIDE SEQUENCE</scope>
    <source>
        <strain evidence="7">RBIC_L_NR</strain>
    </source>
</reference>
<keyword evidence="4" id="KW-0744">Spermatogenesis</keyword>
<dbReference type="InterPro" id="IPR025605">
    <property type="entry name" value="OST-HTH/LOTUS_dom"/>
</dbReference>
<feature type="domain" description="HTH OST-type" evidence="6">
    <location>
        <begin position="4"/>
        <end position="78"/>
    </location>
</feature>
<dbReference type="Pfam" id="PF12872">
    <property type="entry name" value="OST-HTH"/>
    <property type="match status" value="1"/>
</dbReference>
<dbReference type="Gene3D" id="3.30.420.610">
    <property type="entry name" value="LOTUS domain-like"/>
    <property type="match status" value="2"/>
</dbReference>
<accession>A0AAV8XG77</accession>
<dbReference type="SUPFAM" id="SSF63748">
    <property type="entry name" value="Tudor/PWWP/MBT"/>
    <property type="match status" value="1"/>
</dbReference>
<gene>
    <name evidence="7" type="ORF">NQ314_011858</name>
</gene>
<dbReference type="GO" id="GO:0005737">
    <property type="term" value="C:cytoplasm"/>
    <property type="evidence" value="ECO:0007669"/>
    <property type="project" value="UniProtKB-SubCell"/>
</dbReference>
<protein>
    <recommendedName>
        <fullName evidence="6">HTH OST-type domain-containing protein</fullName>
    </recommendedName>
</protein>
<dbReference type="PANTHER" id="PTHR22948">
    <property type="entry name" value="TUDOR DOMAIN CONTAINING PROTEIN"/>
    <property type="match status" value="1"/>
</dbReference>
<feature type="region of interest" description="Disordered" evidence="5">
    <location>
        <begin position="838"/>
        <end position="891"/>
    </location>
</feature>
<organism evidence="7 8">
    <name type="scientific">Rhamnusium bicolor</name>
    <dbReference type="NCBI Taxonomy" id="1586634"/>
    <lineage>
        <taxon>Eukaryota</taxon>
        <taxon>Metazoa</taxon>
        <taxon>Ecdysozoa</taxon>
        <taxon>Arthropoda</taxon>
        <taxon>Hexapoda</taxon>
        <taxon>Insecta</taxon>
        <taxon>Pterygota</taxon>
        <taxon>Neoptera</taxon>
        <taxon>Endopterygota</taxon>
        <taxon>Coleoptera</taxon>
        <taxon>Polyphaga</taxon>
        <taxon>Cucujiformia</taxon>
        <taxon>Chrysomeloidea</taxon>
        <taxon>Cerambycidae</taxon>
        <taxon>Lepturinae</taxon>
        <taxon>Rhagiini</taxon>
        <taxon>Rhamnusium</taxon>
    </lineage>
</organism>
<dbReference type="Proteomes" id="UP001162156">
    <property type="component" value="Unassembled WGS sequence"/>
</dbReference>
<evidence type="ECO:0000256" key="4">
    <source>
        <dbReference type="ARBA" id="ARBA00022871"/>
    </source>
</evidence>
<comment type="subcellular location">
    <subcellularLocation>
        <location evidence="1">Cytoplasm</location>
    </subcellularLocation>
</comment>
<evidence type="ECO:0000313" key="7">
    <source>
        <dbReference type="EMBL" id="KAJ8937469.1"/>
    </source>
</evidence>
<keyword evidence="2" id="KW-0963">Cytoplasm</keyword>
<dbReference type="InterPro" id="IPR002999">
    <property type="entry name" value="Tudor"/>
</dbReference>
<evidence type="ECO:0000256" key="5">
    <source>
        <dbReference type="SAM" id="MobiDB-lite"/>
    </source>
</evidence>
<dbReference type="PANTHER" id="PTHR22948:SF76">
    <property type="entry name" value="FI20010P1-RELATED"/>
    <property type="match status" value="1"/>
</dbReference>
<dbReference type="EMBL" id="JANEYF010003318">
    <property type="protein sequence ID" value="KAJ8937469.1"/>
    <property type="molecule type" value="Genomic_DNA"/>
</dbReference>
<dbReference type="Pfam" id="PF00567">
    <property type="entry name" value="TUDOR"/>
    <property type="match status" value="1"/>
</dbReference>
<sequence length="1171" mass="133725">MENIEKNTKKYITSLLIATPLVVTLQQLGKDYRNTIGEVIPYQKLGYNSLEHFLRSIPDTVTLRGSGPTAEVIPVVKRKMYYAPPRKHVTTFYTNPTQAPTTKKIFYPTPNGGSSVSSSSNQTSNSFDYVTYNNKISTKESNAIKTDVSAYPSQMPIVSNNAKIESVAEVSKVEESKRENRPKLENEHNLMDKTTSPDDVSKKCTNVRNLLKKLTPGKNNFSSNQLENDVPYYVRNNLRILISQCPNGIWCADVPEKYRQELNYQELGFRSLIDLCVCLSSVFHYVRPSTEDFKLYDRSRPLPDCVETKYTVASYNVNIYKNSDIDFGALPNIDPGKEIARNFIQREMADYDIDIDIVVGEIYDLSKFWIYLQDSLLDNLMDNIQALIVDVMPEVEDTIRVIFIDYGTMTKVPTKGLCFLHMDFARLPAQAIRCRLANIFPLEEGIPWSREAAKAFRRMVANRDMSIKISHINWEDQFLEVYLADVTDENNIFYINDRLVEEGFAQDPNKERKLPFVDPIYTPIVKFIHLFPTFLELEHGLAPSTAEMEIFNDCNVPINFCYPQYFYVDYTFEEKIIKAAEDFHEKNCMKGKQRSPSRYYDLDQFKSQKPDLSIFGELESEIAAFLNKPVEPGVVPSSEEHFVDAEEDFHNKLDLMTENLKYLNTKEEETVNVLKKDLLMTEDIMKDINNICKLEDQSIAESKYYEHDKYLYGDVESECMENYLARDYARELWTISETRESIESVNSMTAYKEPTGKTDEDLDFNQMLLLNHPLCKMSFDKDCSTEGENSSSCSPNSEYSPVTKNTTHLELEEPDVWLRPINFSFLSASATNLQNILPNKETESSDEVFNLNMSNNRKRRSTQRSNENMDSGFDPATGFLNSSSGSSEDLDSLKSISKLNDSSISTNPFLKDLTDSNAKSDLPADFTLNPNNPFLTFLSNKSDKEASEGSQESSTSTSYGSPIVQVKMTHSWSNFDDMSPETISELGRALSIHSNSSDSARMLDDRNNCSIATQTAEQQVKVPVLAQNKPHPYYYPQPYTYGYPNWSPGCSNPYYNVRFPNYPSYQYEPHYGPMQPCKPPPSSWVWSSTRIWMQQGPPYYPPALPIRPDASRLLPSYMPNTQPPQGAPLQFSGLSRTTSMSSVSVSVVSENKDFYDVYNEQLKIKVEDDGH</sequence>
<dbReference type="InterPro" id="IPR041966">
    <property type="entry name" value="LOTUS-like"/>
</dbReference>
<dbReference type="CDD" id="cd09972">
    <property type="entry name" value="LOTUS_TDRD_OSKAR"/>
    <property type="match status" value="1"/>
</dbReference>
<evidence type="ECO:0000313" key="8">
    <source>
        <dbReference type="Proteomes" id="UP001162156"/>
    </source>
</evidence>
<dbReference type="SUPFAM" id="SSF50199">
    <property type="entry name" value="Staphylococcal nuclease"/>
    <property type="match status" value="1"/>
</dbReference>
<evidence type="ECO:0000259" key="6">
    <source>
        <dbReference type="PROSITE" id="PS51644"/>
    </source>
</evidence>
<dbReference type="Gene3D" id="2.40.50.90">
    <property type="match status" value="1"/>
</dbReference>
<dbReference type="InterPro" id="IPR035437">
    <property type="entry name" value="SNase_OB-fold_sf"/>
</dbReference>
<dbReference type="PROSITE" id="PS51644">
    <property type="entry name" value="HTH_OST"/>
    <property type="match status" value="1"/>
</dbReference>
<proteinExistence type="predicted"/>
<evidence type="ECO:0000256" key="1">
    <source>
        <dbReference type="ARBA" id="ARBA00004496"/>
    </source>
</evidence>
<dbReference type="GO" id="GO:0030154">
    <property type="term" value="P:cell differentiation"/>
    <property type="evidence" value="ECO:0007669"/>
    <property type="project" value="UniProtKB-ARBA"/>
</dbReference>
<name>A0AAV8XG77_9CUCU</name>
<dbReference type="GO" id="GO:0007283">
    <property type="term" value="P:spermatogenesis"/>
    <property type="evidence" value="ECO:0007669"/>
    <property type="project" value="UniProtKB-KW"/>
</dbReference>
<dbReference type="InterPro" id="IPR050621">
    <property type="entry name" value="Tudor_domain_containing"/>
</dbReference>
<keyword evidence="8" id="KW-1185">Reference proteome</keyword>
<dbReference type="AlphaFoldDB" id="A0AAV8XG77"/>
<keyword evidence="4" id="KW-0221">Differentiation</keyword>
<evidence type="ECO:0000256" key="2">
    <source>
        <dbReference type="ARBA" id="ARBA00022490"/>
    </source>
</evidence>